<protein>
    <submittedName>
        <fullName evidence="2">Uncharacterized protein</fullName>
    </submittedName>
</protein>
<reference evidence="2" key="1">
    <citation type="submission" date="2020-05" db="EMBL/GenBank/DDBJ databases">
        <title>Phylogenomic resolution of chytrid fungi.</title>
        <authorList>
            <person name="Stajich J.E."/>
            <person name="Amses K."/>
            <person name="Simmons R."/>
            <person name="Seto K."/>
            <person name="Myers J."/>
            <person name="Bonds A."/>
            <person name="Quandt C.A."/>
            <person name="Barry K."/>
            <person name="Liu P."/>
            <person name="Grigoriev I."/>
            <person name="Longcore J.E."/>
            <person name="James T.Y."/>
        </authorList>
    </citation>
    <scope>NUCLEOTIDE SEQUENCE</scope>
    <source>
        <strain evidence="2">PLAUS21</strain>
    </source>
</reference>
<comment type="caution">
    <text evidence="2">The sequence shown here is derived from an EMBL/GenBank/DDBJ whole genome shotgun (WGS) entry which is preliminary data.</text>
</comment>
<dbReference type="SUPFAM" id="SSF49344">
    <property type="entry name" value="CBD9-like"/>
    <property type="match status" value="1"/>
</dbReference>
<gene>
    <name evidence="2" type="ORF">HK103_004297</name>
</gene>
<evidence type="ECO:0000313" key="2">
    <source>
        <dbReference type="EMBL" id="KAJ3249904.1"/>
    </source>
</evidence>
<feature type="region of interest" description="Disordered" evidence="1">
    <location>
        <begin position="115"/>
        <end position="164"/>
    </location>
</feature>
<dbReference type="Gene3D" id="2.60.40.1210">
    <property type="entry name" value="Cellobiose dehydrogenase, cytochrome domain"/>
    <property type="match status" value="1"/>
</dbReference>
<dbReference type="Proteomes" id="UP001210925">
    <property type="component" value="Unassembled WGS sequence"/>
</dbReference>
<feature type="non-terminal residue" evidence="2">
    <location>
        <position position="164"/>
    </location>
</feature>
<dbReference type="EMBL" id="JADGKB010000341">
    <property type="protein sequence ID" value="KAJ3249904.1"/>
    <property type="molecule type" value="Genomic_DNA"/>
</dbReference>
<accession>A0AAD5U8H2</accession>
<feature type="compositionally biased region" description="Low complexity" evidence="1">
    <location>
        <begin position="126"/>
        <end position="164"/>
    </location>
</feature>
<proteinExistence type="predicted"/>
<name>A0AAD5U8H2_9FUNG</name>
<evidence type="ECO:0000256" key="1">
    <source>
        <dbReference type="SAM" id="MobiDB-lite"/>
    </source>
</evidence>
<keyword evidence="3" id="KW-1185">Reference proteome</keyword>
<organism evidence="2 3">
    <name type="scientific">Boothiomyces macroporosus</name>
    <dbReference type="NCBI Taxonomy" id="261099"/>
    <lineage>
        <taxon>Eukaryota</taxon>
        <taxon>Fungi</taxon>
        <taxon>Fungi incertae sedis</taxon>
        <taxon>Chytridiomycota</taxon>
        <taxon>Chytridiomycota incertae sedis</taxon>
        <taxon>Chytridiomycetes</taxon>
        <taxon>Rhizophydiales</taxon>
        <taxon>Terramycetaceae</taxon>
        <taxon>Boothiomyces</taxon>
    </lineage>
</organism>
<evidence type="ECO:0000313" key="3">
    <source>
        <dbReference type="Proteomes" id="UP001210925"/>
    </source>
</evidence>
<dbReference type="AlphaFoldDB" id="A0AAD5U8H2"/>
<sequence length="164" mass="16732">MSGADVYIGWKNTTGGITLANLKSTGHSQPGVNSVQNAWVVPLLSTPPTWSTLSFSFCRPTVVSAGAAITRSVPYIYASCTTNPSTPNSISSRFNLHQNVFGSFNIDATTTNLGNSIPSGGGNTGSTGTVGSNQSTQSNPNPTNAPSNNPGTTGNGNNPGDNPN</sequence>